<dbReference type="InterPro" id="IPR051010">
    <property type="entry name" value="BCAA_transport"/>
</dbReference>
<dbReference type="InterPro" id="IPR028081">
    <property type="entry name" value="Leu-bd"/>
</dbReference>
<comment type="similarity">
    <text evidence="1">Belongs to the leucine-binding protein family.</text>
</comment>
<dbReference type="SUPFAM" id="SSF53822">
    <property type="entry name" value="Periplasmic binding protein-like I"/>
    <property type="match status" value="1"/>
</dbReference>
<dbReference type="PANTHER" id="PTHR30483:SF6">
    <property type="entry name" value="PERIPLASMIC BINDING PROTEIN OF ABC TRANSPORTER FOR NATURAL AMINO ACIDS"/>
    <property type="match status" value="1"/>
</dbReference>
<keyword evidence="2" id="KW-0732">Signal</keyword>
<reference evidence="6" key="1">
    <citation type="submission" date="2015-11" db="EMBL/GenBank/DDBJ databases">
        <authorList>
            <person name="Varghese N."/>
        </authorList>
    </citation>
    <scope>NUCLEOTIDE SEQUENCE [LARGE SCALE GENOMIC DNA]</scope>
    <source>
        <strain evidence="6">DSM 45899</strain>
    </source>
</reference>
<proteinExistence type="inferred from homology"/>
<evidence type="ECO:0000256" key="2">
    <source>
        <dbReference type="ARBA" id="ARBA00022729"/>
    </source>
</evidence>
<dbReference type="Proteomes" id="UP000198802">
    <property type="component" value="Unassembled WGS sequence"/>
</dbReference>
<evidence type="ECO:0000313" key="6">
    <source>
        <dbReference type="Proteomes" id="UP000198802"/>
    </source>
</evidence>
<dbReference type="Pfam" id="PF13458">
    <property type="entry name" value="Peripla_BP_6"/>
    <property type="match status" value="1"/>
</dbReference>
<dbReference type="AlphaFoldDB" id="A0A0S4QH15"/>
<evidence type="ECO:0000259" key="4">
    <source>
        <dbReference type="Pfam" id="PF13458"/>
    </source>
</evidence>
<organism evidence="5 6">
    <name type="scientific">Parafrankia irregularis</name>
    <dbReference type="NCBI Taxonomy" id="795642"/>
    <lineage>
        <taxon>Bacteria</taxon>
        <taxon>Bacillati</taxon>
        <taxon>Actinomycetota</taxon>
        <taxon>Actinomycetes</taxon>
        <taxon>Frankiales</taxon>
        <taxon>Frankiaceae</taxon>
        <taxon>Parafrankia</taxon>
    </lineage>
</organism>
<dbReference type="EMBL" id="FAOZ01000003">
    <property type="protein sequence ID" value="CUU54805.1"/>
    <property type="molecule type" value="Genomic_DNA"/>
</dbReference>
<protein>
    <submittedName>
        <fullName evidence="5">ABC-type branched-chain amino acid transport system, substrate-binding protein</fullName>
    </submittedName>
</protein>
<name>A0A0S4QH15_9ACTN</name>
<evidence type="ECO:0000256" key="1">
    <source>
        <dbReference type="ARBA" id="ARBA00010062"/>
    </source>
</evidence>
<dbReference type="Gene3D" id="3.40.50.2300">
    <property type="match status" value="2"/>
</dbReference>
<sequence>MSEEKPVQYAHRMFPAPIDHGIARPDRAVSTVERGTDAVTYNDPQGRWYEGGGQVGEKAVESIVVYPPTRGVVGQGDPFEPVKIGILVDMDLGQLLSDWIDSTILAIEDALNEGVYDRPVEIITVDARGLPRENYRKVRQGYLKLVELGCVVVLGPMISDNSLNLQDVVNATGVACIGWTGSVKFAGDYCFTVANGDIPTESVMGANWCAQQGYTKVGFFWEKGSSGDHYSDYFRLAAQNVGVEIVKEVSLGPNPRGFQEKLATMREQGAEAIVYMGYGYSTFHFAAAFKALDWDPPRFMGTAFMFYSNSNAWAEGLEGWHGVDQLGEDGANPNYEAMVRRFEARFGRVTRNVVVALGYDTARAGIHGIANAMIPIPSEVRLGLEKIKWMPCTNGGPGAYITFAPYDHRGYKGDFLTIRELRGGELHFRGYYRPQWPSNTHSPLLTAEPKPADPADAAAAE</sequence>
<dbReference type="InterPro" id="IPR028082">
    <property type="entry name" value="Peripla_BP_I"/>
</dbReference>
<gene>
    <name evidence="5" type="ORF">Ga0074812_103295</name>
</gene>
<keyword evidence="6" id="KW-1185">Reference proteome</keyword>
<dbReference type="PANTHER" id="PTHR30483">
    <property type="entry name" value="LEUCINE-SPECIFIC-BINDING PROTEIN"/>
    <property type="match status" value="1"/>
</dbReference>
<evidence type="ECO:0000256" key="3">
    <source>
        <dbReference type="SAM" id="MobiDB-lite"/>
    </source>
</evidence>
<accession>A0A0S4QH15</accession>
<dbReference type="RefSeq" id="WP_091272648.1">
    <property type="nucleotide sequence ID" value="NZ_FAOZ01000003.1"/>
</dbReference>
<evidence type="ECO:0000313" key="5">
    <source>
        <dbReference type="EMBL" id="CUU54805.1"/>
    </source>
</evidence>
<feature type="domain" description="Leucine-binding protein" evidence="4">
    <location>
        <begin position="81"/>
        <end position="410"/>
    </location>
</feature>
<feature type="region of interest" description="Disordered" evidence="3">
    <location>
        <begin position="440"/>
        <end position="461"/>
    </location>
</feature>